<name>A0A366S516_9HYPO</name>
<keyword evidence="1" id="KW-0732">Signal</keyword>
<dbReference type="GeneID" id="41992546"/>
<feature type="chain" id="PRO_5016950833" description="Apple domain-containing protein" evidence="1">
    <location>
        <begin position="19"/>
        <end position="219"/>
    </location>
</feature>
<feature type="signal peptide" evidence="1">
    <location>
        <begin position="1"/>
        <end position="18"/>
    </location>
</feature>
<comment type="caution">
    <text evidence="3">The sequence shown here is derived from an EMBL/GenBank/DDBJ whole genome shotgun (WGS) entry which is preliminary data.</text>
</comment>
<protein>
    <recommendedName>
        <fullName evidence="2">Apple domain-containing protein</fullName>
    </recommendedName>
</protein>
<dbReference type="InterPro" id="IPR003609">
    <property type="entry name" value="Pan_app"/>
</dbReference>
<dbReference type="RefSeq" id="XP_031018693.1">
    <property type="nucleotide sequence ID" value="XM_031157250.1"/>
</dbReference>
<accession>A0A366S516</accession>
<sequence>MKATILYTYVALMGMASAQQACEEGKRVTISPGYTVEFKCGKYRLGQPYNNVLSHEDCAAKCQAANIDVCTYHAGQKKCIVGDPNGREGTSTGATYMVRVPEEPEDPFPEEEEDPFKETCEEEKDRFKTELDKCHADLEAGSKTPPSCAVDTWGQGYYLYLQGVNLSDCKQRCKNDSRCLAYSARKASGWSNCYLYDKETADVPHSAYPEWVQYDKRCG</sequence>
<evidence type="ECO:0000313" key="4">
    <source>
        <dbReference type="Proteomes" id="UP000253153"/>
    </source>
</evidence>
<feature type="domain" description="Apple" evidence="2">
    <location>
        <begin position="134"/>
        <end position="218"/>
    </location>
</feature>
<dbReference type="Proteomes" id="UP000253153">
    <property type="component" value="Unassembled WGS sequence"/>
</dbReference>
<dbReference type="OrthoDB" id="5403707at2759"/>
<evidence type="ECO:0000259" key="2">
    <source>
        <dbReference type="PROSITE" id="PS50948"/>
    </source>
</evidence>
<dbReference type="Pfam" id="PF08276">
    <property type="entry name" value="PAN_2"/>
    <property type="match status" value="1"/>
</dbReference>
<evidence type="ECO:0000313" key="3">
    <source>
        <dbReference type="EMBL" id="RBR24102.1"/>
    </source>
</evidence>
<dbReference type="AlphaFoldDB" id="A0A366S516"/>
<gene>
    <name evidence="3" type="ORF">FIESC28_03101</name>
</gene>
<proteinExistence type="predicted"/>
<keyword evidence="4" id="KW-1185">Reference proteome</keyword>
<organism evidence="3 4">
    <name type="scientific">Fusarium coffeatum</name>
    <dbReference type="NCBI Taxonomy" id="231269"/>
    <lineage>
        <taxon>Eukaryota</taxon>
        <taxon>Fungi</taxon>
        <taxon>Dikarya</taxon>
        <taxon>Ascomycota</taxon>
        <taxon>Pezizomycotina</taxon>
        <taxon>Sordariomycetes</taxon>
        <taxon>Hypocreomycetidae</taxon>
        <taxon>Hypocreales</taxon>
        <taxon>Nectriaceae</taxon>
        <taxon>Fusarium</taxon>
        <taxon>Fusarium incarnatum-equiseti species complex</taxon>
    </lineage>
</organism>
<reference evidence="3 4" key="1">
    <citation type="submission" date="2018-06" db="EMBL/GenBank/DDBJ databases">
        <title>Fusarium incarnatum-equiseti species complex species 28.</title>
        <authorList>
            <person name="Gardiner D.M."/>
        </authorList>
    </citation>
    <scope>NUCLEOTIDE SEQUENCE [LARGE SCALE GENOMIC DNA]</scope>
    <source>
        <strain evidence="3 4">FIESC_28</strain>
    </source>
</reference>
<evidence type="ECO:0000256" key="1">
    <source>
        <dbReference type="SAM" id="SignalP"/>
    </source>
</evidence>
<dbReference type="EMBL" id="QKXC01000063">
    <property type="protein sequence ID" value="RBR24102.1"/>
    <property type="molecule type" value="Genomic_DNA"/>
</dbReference>
<dbReference type="PROSITE" id="PS50948">
    <property type="entry name" value="PAN"/>
    <property type="match status" value="1"/>
</dbReference>